<keyword evidence="2" id="KW-1185">Reference proteome</keyword>
<proteinExistence type="predicted"/>
<gene>
    <name evidence="1" type="ORF">AVEN_114520_1</name>
</gene>
<dbReference type="EMBL" id="BGPR01021212">
    <property type="protein sequence ID" value="GBN86285.1"/>
    <property type="molecule type" value="Genomic_DNA"/>
</dbReference>
<protein>
    <submittedName>
        <fullName evidence="1">Uncharacterized protein</fullName>
    </submittedName>
</protein>
<sequence length="156" mass="17902">MLIVKKRLVMIFGRLRRVLRKRRSKSPQDGRIFRNSVTRMITHSSFRLLLPQTPHAIVTKHQIPPTGFETAFIELEGKRNTTHTDGATQNGTGIIKKLSYVNFREWFPERSALKMISSGQPMESEMATFRNLLCHLGCSRTKQILLCLFSSVFKPG</sequence>
<comment type="caution">
    <text evidence="1">The sequence shown here is derived from an EMBL/GenBank/DDBJ whole genome shotgun (WGS) entry which is preliminary data.</text>
</comment>
<reference evidence="1 2" key="1">
    <citation type="journal article" date="2019" name="Sci. Rep.">
        <title>Orb-weaving spider Araneus ventricosus genome elucidates the spidroin gene catalogue.</title>
        <authorList>
            <person name="Kono N."/>
            <person name="Nakamura H."/>
            <person name="Ohtoshi R."/>
            <person name="Moran D.A.P."/>
            <person name="Shinohara A."/>
            <person name="Yoshida Y."/>
            <person name="Fujiwara M."/>
            <person name="Mori M."/>
            <person name="Tomita M."/>
            <person name="Arakawa K."/>
        </authorList>
    </citation>
    <scope>NUCLEOTIDE SEQUENCE [LARGE SCALE GENOMIC DNA]</scope>
</reference>
<evidence type="ECO:0000313" key="2">
    <source>
        <dbReference type="Proteomes" id="UP000499080"/>
    </source>
</evidence>
<accession>A0A4Y2SGC4</accession>
<organism evidence="1 2">
    <name type="scientific">Araneus ventricosus</name>
    <name type="common">Orbweaver spider</name>
    <name type="synonym">Epeira ventricosa</name>
    <dbReference type="NCBI Taxonomy" id="182803"/>
    <lineage>
        <taxon>Eukaryota</taxon>
        <taxon>Metazoa</taxon>
        <taxon>Ecdysozoa</taxon>
        <taxon>Arthropoda</taxon>
        <taxon>Chelicerata</taxon>
        <taxon>Arachnida</taxon>
        <taxon>Araneae</taxon>
        <taxon>Araneomorphae</taxon>
        <taxon>Entelegynae</taxon>
        <taxon>Araneoidea</taxon>
        <taxon>Araneidae</taxon>
        <taxon>Araneus</taxon>
    </lineage>
</organism>
<name>A0A4Y2SGC4_ARAVE</name>
<evidence type="ECO:0000313" key="1">
    <source>
        <dbReference type="EMBL" id="GBN86285.1"/>
    </source>
</evidence>
<dbReference type="AlphaFoldDB" id="A0A4Y2SGC4"/>
<dbReference type="Proteomes" id="UP000499080">
    <property type="component" value="Unassembled WGS sequence"/>
</dbReference>